<dbReference type="RefSeq" id="WP_090224140.1">
    <property type="nucleotide sequence ID" value="NZ_FOZP01000003.1"/>
</dbReference>
<dbReference type="InterPro" id="IPR051909">
    <property type="entry name" value="MFP_Cation_Efflux"/>
</dbReference>
<feature type="transmembrane region" description="Helical" evidence="4">
    <location>
        <begin position="7"/>
        <end position="26"/>
    </location>
</feature>
<dbReference type="PANTHER" id="PTHR30097:SF15">
    <property type="entry name" value="CATION EFFLUX SYSTEM PROTEIN CUSB"/>
    <property type="match status" value="1"/>
</dbReference>
<protein>
    <submittedName>
        <fullName evidence="10">Membrane fusion protein, Cu(I)/Ag(I) efflux system</fullName>
    </submittedName>
</protein>
<feature type="compositionally biased region" description="Polar residues" evidence="3">
    <location>
        <begin position="444"/>
        <end position="455"/>
    </location>
</feature>
<feature type="domain" description="Heavy metal binding" evidence="6">
    <location>
        <begin position="48"/>
        <end position="74"/>
    </location>
</feature>
<evidence type="ECO:0000259" key="9">
    <source>
        <dbReference type="Pfam" id="PF25975"/>
    </source>
</evidence>
<keyword evidence="2" id="KW-0813">Transport</keyword>
<dbReference type="Pfam" id="PF19335">
    <property type="entry name" value="HMBD"/>
    <property type="match status" value="1"/>
</dbReference>
<dbReference type="GO" id="GO:0022857">
    <property type="term" value="F:transmembrane transporter activity"/>
    <property type="evidence" value="ECO:0007669"/>
    <property type="project" value="InterPro"/>
</dbReference>
<feature type="region of interest" description="Disordered" evidence="3">
    <location>
        <begin position="411"/>
        <end position="461"/>
    </location>
</feature>
<dbReference type="Pfam" id="PF25975">
    <property type="entry name" value="CzcB_C"/>
    <property type="match status" value="1"/>
</dbReference>
<dbReference type="OrthoDB" id="9806939at2"/>
<dbReference type="NCBIfam" id="TIGR01730">
    <property type="entry name" value="RND_mfp"/>
    <property type="match status" value="1"/>
</dbReference>
<feature type="domain" description="CusB-like three alpha-helical bundle" evidence="7">
    <location>
        <begin position="161"/>
        <end position="209"/>
    </location>
</feature>
<evidence type="ECO:0000259" key="7">
    <source>
        <dbReference type="Pfam" id="PF25869"/>
    </source>
</evidence>
<dbReference type="GO" id="GO:0030288">
    <property type="term" value="C:outer membrane-bounded periplasmic space"/>
    <property type="evidence" value="ECO:0007669"/>
    <property type="project" value="TreeGrafter"/>
</dbReference>
<dbReference type="GO" id="GO:0016020">
    <property type="term" value="C:membrane"/>
    <property type="evidence" value="ECO:0007669"/>
    <property type="project" value="InterPro"/>
</dbReference>
<proteinExistence type="inferred from homology"/>
<dbReference type="InterPro" id="IPR021782">
    <property type="entry name" value="DUF3347"/>
</dbReference>
<dbReference type="STRING" id="593133.SAMN04488006_1383"/>
<organism evidence="10 11">
    <name type="scientific">Lutibacter maritimus</name>
    <dbReference type="NCBI Taxonomy" id="593133"/>
    <lineage>
        <taxon>Bacteria</taxon>
        <taxon>Pseudomonadati</taxon>
        <taxon>Bacteroidota</taxon>
        <taxon>Flavobacteriia</taxon>
        <taxon>Flavobacteriales</taxon>
        <taxon>Flavobacteriaceae</taxon>
        <taxon>Lutibacter</taxon>
    </lineage>
</organism>
<comment type="similarity">
    <text evidence="1">Belongs to the membrane fusion protein (MFP) (TC 8.A.1) family.</text>
</comment>
<dbReference type="Pfam" id="PF11827">
    <property type="entry name" value="DUF3347"/>
    <property type="match status" value="1"/>
</dbReference>
<dbReference type="Gene3D" id="2.40.30.170">
    <property type="match status" value="1"/>
</dbReference>
<keyword evidence="4" id="KW-1133">Transmembrane helix</keyword>
<dbReference type="Proteomes" id="UP000199312">
    <property type="component" value="Unassembled WGS sequence"/>
</dbReference>
<name>A0A1I6Q0D8_9FLAO</name>
<dbReference type="Gene3D" id="2.40.50.100">
    <property type="match status" value="1"/>
</dbReference>
<keyword evidence="4" id="KW-0812">Transmembrane</keyword>
<accession>A0A1I6Q0D8</accession>
<dbReference type="AlphaFoldDB" id="A0A1I6Q0D8"/>
<dbReference type="GO" id="GO:0046914">
    <property type="term" value="F:transition metal ion binding"/>
    <property type="evidence" value="ECO:0007669"/>
    <property type="project" value="TreeGrafter"/>
</dbReference>
<dbReference type="Pfam" id="PF25869">
    <property type="entry name" value="3HB_CusB"/>
    <property type="match status" value="1"/>
</dbReference>
<evidence type="ECO:0000256" key="2">
    <source>
        <dbReference type="ARBA" id="ARBA00022448"/>
    </source>
</evidence>
<keyword evidence="11" id="KW-1185">Reference proteome</keyword>
<keyword evidence="4" id="KW-0472">Membrane</keyword>
<evidence type="ECO:0000256" key="3">
    <source>
        <dbReference type="SAM" id="MobiDB-lite"/>
    </source>
</evidence>
<dbReference type="EMBL" id="FOZP01000003">
    <property type="protein sequence ID" value="SFS45916.1"/>
    <property type="molecule type" value="Genomic_DNA"/>
</dbReference>
<dbReference type="InterPro" id="IPR058791">
    <property type="entry name" value="3HB_CusB"/>
</dbReference>
<evidence type="ECO:0000256" key="1">
    <source>
        <dbReference type="ARBA" id="ARBA00009477"/>
    </source>
</evidence>
<dbReference type="SUPFAM" id="SSF111369">
    <property type="entry name" value="HlyD-like secretion proteins"/>
    <property type="match status" value="1"/>
</dbReference>
<dbReference type="InterPro" id="IPR045800">
    <property type="entry name" value="HMBD"/>
</dbReference>
<evidence type="ECO:0000313" key="11">
    <source>
        <dbReference type="Proteomes" id="UP000199312"/>
    </source>
</evidence>
<evidence type="ECO:0000259" key="8">
    <source>
        <dbReference type="Pfam" id="PF25954"/>
    </source>
</evidence>
<gene>
    <name evidence="10" type="ORF">SAMN04488006_1383</name>
</gene>
<dbReference type="InterPro" id="IPR058649">
    <property type="entry name" value="CzcB_C"/>
</dbReference>
<dbReference type="InterPro" id="IPR058792">
    <property type="entry name" value="Beta-barrel_RND_2"/>
</dbReference>
<evidence type="ECO:0000259" key="6">
    <source>
        <dbReference type="Pfam" id="PF19335"/>
    </source>
</evidence>
<evidence type="ECO:0000313" key="10">
    <source>
        <dbReference type="EMBL" id="SFS45916.1"/>
    </source>
</evidence>
<feature type="compositionally biased region" description="Basic and acidic residues" evidence="3">
    <location>
        <begin position="434"/>
        <end position="443"/>
    </location>
</feature>
<dbReference type="GO" id="GO:0015679">
    <property type="term" value="P:plasma membrane copper ion transport"/>
    <property type="evidence" value="ECO:0007669"/>
    <property type="project" value="TreeGrafter"/>
</dbReference>
<reference evidence="11" key="1">
    <citation type="submission" date="2016-10" db="EMBL/GenBank/DDBJ databases">
        <authorList>
            <person name="Varghese N."/>
            <person name="Submissions S."/>
        </authorList>
    </citation>
    <scope>NUCLEOTIDE SEQUENCE [LARGE SCALE GENOMIC DNA]</scope>
    <source>
        <strain evidence="11">DSM 24450</strain>
    </source>
</reference>
<sequence length="617" mass="67529">MTTKIKNILKIAGILFIGLLLGWMLFGGSDTPKELHDHTAEQEAGASWTCSMHPQIRQSEPGQCPLCGMDLIPVASDDAGADPNALQMSENAMKLANIQTMFVGTSAANKELRLNGKVQVDERKLYTQSTHIPGRIENLRINFTGENVSKGQTLATVYSPDLVTAQEELLQAYAIKNSQPELFAAAKQKLMNWKIGESTINRIISSGKLIQQFSITSDVSGIVIAKKVDLGDYVGRGMPIYEIADLSSLWVLFDVYESDMAWVKVGDKVSYTIQSIPGETFEGTISFVDPIINAKTRVATARVEIKNVGNKLKPEMFASGIIKNNLGKKGSQEIIIPKSAIMWTGERSVIYIKNNAGNKVNFTLREVTLGPSLGEAFVIKSGLESGEEIVVNGTFTVDAASQLAGKPSMMNLEGGKAVTGHAGHGKKQASESAMENKEEDHTNHTQSQTGNSTDTKNADHTKMESRIAVSKDFQSQLNKVFVEYISLKNAFTNDNSKTAQENAVEVVNVLAKVDMKLLSNNEAHKHWMTISKEIAASATSITKTSDINVQRNHFIHLSAHLSKAIKLFGINKTVYEQFCPMANNDNGAFWLSLDEEIRNPYYGKAMLKCGSTEAIIK</sequence>
<evidence type="ECO:0000259" key="5">
    <source>
        <dbReference type="Pfam" id="PF11827"/>
    </source>
</evidence>
<feature type="domain" description="CusB-like beta-barrel" evidence="8">
    <location>
        <begin position="249"/>
        <end position="320"/>
    </location>
</feature>
<evidence type="ECO:0000256" key="4">
    <source>
        <dbReference type="SAM" id="Phobius"/>
    </source>
</evidence>
<dbReference type="FunFam" id="2.40.30.170:FF:000010">
    <property type="entry name" value="Efflux RND transporter periplasmic adaptor subunit"/>
    <property type="match status" value="1"/>
</dbReference>
<dbReference type="Gene3D" id="2.40.420.20">
    <property type="match status" value="1"/>
</dbReference>
<dbReference type="PANTHER" id="PTHR30097">
    <property type="entry name" value="CATION EFFLUX SYSTEM PROTEIN CUSB"/>
    <property type="match status" value="1"/>
</dbReference>
<dbReference type="InterPro" id="IPR006143">
    <property type="entry name" value="RND_pump_MFP"/>
</dbReference>
<dbReference type="Pfam" id="PF25954">
    <property type="entry name" value="Beta-barrel_RND_2"/>
    <property type="match status" value="1"/>
</dbReference>
<dbReference type="GO" id="GO:0060003">
    <property type="term" value="P:copper ion export"/>
    <property type="evidence" value="ECO:0007669"/>
    <property type="project" value="TreeGrafter"/>
</dbReference>
<feature type="domain" description="CzcB-like C-terminal circularly permuted SH3-like" evidence="9">
    <location>
        <begin position="335"/>
        <end position="397"/>
    </location>
</feature>
<feature type="domain" description="DUF3347" evidence="5">
    <location>
        <begin position="480"/>
        <end position="572"/>
    </location>
</feature>